<keyword evidence="3" id="KW-1185">Reference proteome</keyword>
<dbReference type="Proteomes" id="UP001597192">
    <property type="component" value="Unassembled WGS sequence"/>
</dbReference>
<dbReference type="EMBL" id="JBHTOG010000063">
    <property type="protein sequence ID" value="MFD1433248.1"/>
    <property type="molecule type" value="Genomic_DNA"/>
</dbReference>
<keyword evidence="1" id="KW-0732">Signal</keyword>
<comment type="caution">
    <text evidence="2">The sequence shown here is derived from an EMBL/GenBank/DDBJ whole genome shotgun (WGS) entry which is preliminary data.</text>
</comment>
<feature type="signal peptide" evidence="1">
    <location>
        <begin position="1"/>
        <end position="26"/>
    </location>
</feature>
<organism evidence="2 3">
    <name type="scientific">Lacticaseibacillus yichunensis</name>
    <dbReference type="NCBI Taxonomy" id="2486015"/>
    <lineage>
        <taxon>Bacteria</taxon>
        <taxon>Bacillati</taxon>
        <taxon>Bacillota</taxon>
        <taxon>Bacilli</taxon>
        <taxon>Lactobacillales</taxon>
        <taxon>Lactobacillaceae</taxon>
        <taxon>Lacticaseibacillus</taxon>
    </lineage>
</organism>
<dbReference type="RefSeq" id="WP_125696130.1">
    <property type="nucleotide sequence ID" value="NZ_JBHTOG010000063.1"/>
</dbReference>
<evidence type="ECO:0000313" key="2">
    <source>
        <dbReference type="EMBL" id="MFD1433248.1"/>
    </source>
</evidence>
<name>A0ABW4CTE2_9LACO</name>
<feature type="chain" id="PRO_5046165356" evidence="1">
    <location>
        <begin position="27"/>
        <end position="221"/>
    </location>
</feature>
<reference evidence="3" key="1">
    <citation type="journal article" date="2019" name="Int. J. Syst. Evol. Microbiol.">
        <title>The Global Catalogue of Microorganisms (GCM) 10K type strain sequencing project: providing services to taxonomists for standard genome sequencing and annotation.</title>
        <authorList>
            <consortium name="The Broad Institute Genomics Platform"/>
            <consortium name="The Broad Institute Genome Sequencing Center for Infectious Disease"/>
            <person name="Wu L."/>
            <person name="Ma J."/>
        </authorList>
    </citation>
    <scope>NUCLEOTIDE SEQUENCE [LARGE SCALE GENOMIC DNA]</scope>
    <source>
        <strain evidence="3">CCM 8947</strain>
    </source>
</reference>
<sequence>MKKSIVSFITVVILASAIAPATPIFAAESETATAATSQSVVHPSDMSFLPGITLSEKTATVQHAITELDPYVRVVENQFVLDIPQNLEVDATALQEARMLIVKTNQVISDNKATIDVATRTATFTSTTHDTASRLRYKNGLSKVTVHWNFVRIYISKSDLIGVQAGLLAGLGVLVGKVPDVRVEFVAAALIGFIGMLTPPGGIWADYNYLLGFSQGSWGWQ</sequence>
<protein>
    <submittedName>
        <fullName evidence="2">Uncharacterized protein</fullName>
    </submittedName>
</protein>
<gene>
    <name evidence="2" type="ORF">ACFQ47_11285</name>
</gene>
<evidence type="ECO:0000313" key="3">
    <source>
        <dbReference type="Proteomes" id="UP001597192"/>
    </source>
</evidence>
<accession>A0ABW4CTE2</accession>
<evidence type="ECO:0000256" key="1">
    <source>
        <dbReference type="SAM" id="SignalP"/>
    </source>
</evidence>
<proteinExistence type="predicted"/>